<gene>
    <name evidence="1" type="ORF">C8N25_10656</name>
</gene>
<evidence type="ECO:0000313" key="2">
    <source>
        <dbReference type="Proteomes" id="UP000256405"/>
    </source>
</evidence>
<proteinExistence type="predicted"/>
<evidence type="ECO:0000313" key="1">
    <source>
        <dbReference type="EMBL" id="REG90558.1"/>
    </source>
</evidence>
<dbReference type="Proteomes" id="UP000256405">
    <property type="component" value="Unassembled WGS sequence"/>
</dbReference>
<keyword evidence="2" id="KW-1185">Reference proteome</keyword>
<dbReference type="EMBL" id="QUNF01000006">
    <property type="protein sequence ID" value="REG90558.1"/>
    <property type="molecule type" value="Genomic_DNA"/>
</dbReference>
<organism evidence="1 2">
    <name type="scientific">Algoriphagus antarcticus</name>
    <dbReference type="NCBI Taxonomy" id="238540"/>
    <lineage>
        <taxon>Bacteria</taxon>
        <taxon>Pseudomonadati</taxon>
        <taxon>Bacteroidota</taxon>
        <taxon>Cytophagia</taxon>
        <taxon>Cytophagales</taxon>
        <taxon>Cyclobacteriaceae</taxon>
        <taxon>Algoriphagus</taxon>
    </lineage>
</organism>
<name>A0A3E0DWZ2_9BACT</name>
<dbReference type="RefSeq" id="WP_086541806.1">
    <property type="nucleotide sequence ID" value="NZ_MSSW01000032.1"/>
</dbReference>
<dbReference type="AlphaFoldDB" id="A0A3E0DWZ2"/>
<accession>A0A3E0DWZ2</accession>
<reference evidence="1 2" key="1">
    <citation type="submission" date="2018-08" db="EMBL/GenBank/DDBJ databases">
        <title>Genomic Encyclopedia of Archaeal and Bacterial Type Strains, Phase II (KMG-II): from individual species to whole genera.</title>
        <authorList>
            <person name="Goeker M."/>
        </authorList>
    </citation>
    <scope>NUCLEOTIDE SEQUENCE [LARGE SCALE GENOMIC DNA]</scope>
    <source>
        <strain evidence="1 2">DSM 15986</strain>
    </source>
</reference>
<sequence length="92" mass="10474">MDYLSGLTDEQYNQANANAGEEMSKLWGETEKLNEGGTVLFDGKEISQLITKPEILGNLNKYISKDEIWFSLNFSEAEKDYSVIYKTRLVAK</sequence>
<protein>
    <submittedName>
        <fullName evidence="1">Uncharacterized protein</fullName>
    </submittedName>
</protein>
<comment type="caution">
    <text evidence="1">The sequence shown here is derived from an EMBL/GenBank/DDBJ whole genome shotgun (WGS) entry which is preliminary data.</text>
</comment>